<evidence type="ECO:0000256" key="4">
    <source>
        <dbReference type="ARBA" id="ARBA00022737"/>
    </source>
</evidence>
<dbReference type="GO" id="GO:0007018">
    <property type="term" value="P:microtubule-based movement"/>
    <property type="evidence" value="ECO:0007669"/>
    <property type="project" value="InterPro"/>
</dbReference>
<keyword evidence="9" id="KW-0969">Cilium</keyword>
<keyword evidence="2" id="KW-0963">Cytoplasm</keyword>
<evidence type="ECO:0000256" key="3">
    <source>
        <dbReference type="ARBA" id="ARBA00022701"/>
    </source>
</evidence>
<keyword evidence="4" id="KW-0677">Repeat</keyword>
<name>A0A812LU12_SYMPI</name>
<organism evidence="16 17">
    <name type="scientific">Symbiodinium pilosum</name>
    <name type="common">Dinoflagellate</name>
    <dbReference type="NCBI Taxonomy" id="2952"/>
    <lineage>
        <taxon>Eukaryota</taxon>
        <taxon>Sar</taxon>
        <taxon>Alveolata</taxon>
        <taxon>Dinophyceae</taxon>
        <taxon>Suessiales</taxon>
        <taxon>Symbiodiniaceae</taxon>
        <taxon>Symbiodinium</taxon>
    </lineage>
</organism>
<dbReference type="Gene3D" id="1.10.287.2620">
    <property type="match status" value="1"/>
</dbReference>
<keyword evidence="10" id="KW-0505">Motor protein</keyword>
<dbReference type="Pfam" id="PF12774">
    <property type="entry name" value="AAA_6"/>
    <property type="match status" value="1"/>
</dbReference>
<evidence type="ECO:0000259" key="14">
    <source>
        <dbReference type="Pfam" id="PF08393"/>
    </source>
</evidence>
<evidence type="ECO:0000256" key="2">
    <source>
        <dbReference type="ARBA" id="ARBA00022490"/>
    </source>
</evidence>
<keyword evidence="6" id="KW-0067">ATP-binding</keyword>
<evidence type="ECO:0000256" key="5">
    <source>
        <dbReference type="ARBA" id="ARBA00022741"/>
    </source>
</evidence>
<dbReference type="FunFam" id="3.20.180.20:FF:000001">
    <property type="entry name" value="Dynein axonemal heavy chain 5"/>
    <property type="match status" value="1"/>
</dbReference>
<dbReference type="PANTHER" id="PTHR45703">
    <property type="entry name" value="DYNEIN HEAVY CHAIN"/>
    <property type="match status" value="1"/>
</dbReference>
<dbReference type="InterPro" id="IPR013602">
    <property type="entry name" value="Dynein_heavy_linker"/>
</dbReference>
<dbReference type="Pfam" id="PF08393">
    <property type="entry name" value="DHC_N2"/>
    <property type="match status" value="1"/>
</dbReference>
<keyword evidence="17" id="KW-1185">Reference proteome</keyword>
<dbReference type="SUPFAM" id="SSF52540">
    <property type="entry name" value="P-loop containing nucleoside triphosphate hydrolases"/>
    <property type="match status" value="1"/>
</dbReference>
<dbReference type="InterPro" id="IPR026983">
    <property type="entry name" value="DHC"/>
</dbReference>
<evidence type="ECO:0000313" key="16">
    <source>
        <dbReference type="EMBL" id="CAE7245777.1"/>
    </source>
</evidence>
<proteinExistence type="predicted"/>
<comment type="caution">
    <text evidence="16">The sequence shown here is derived from an EMBL/GenBank/DDBJ whole genome shotgun (WGS) entry which is preliminary data.</text>
</comment>
<dbReference type="InterPro" id="IPR042222">
    <property type="entry name" value="Dynein_2_N"/>
</dbReference>
<dbReference type="InterPro" id="IPR042228">
    <property type="entry name" value="Dynein_linker_3"/>
</dbReference>
<sequence length="1371" mass="156223">MWTRTPEEWQQVLQDSSGQTVPLACTALRTMEDGSGRWQSGSVLSWDAASRRYNVRWVNGQEDKVLSLHVFFEGDDPVVFADRLKKALEQRRYANSLLKYHFFVDSMPEDRSRKIGRESVSRISRLAKGMLWDANSEFADKLGGKLETLLQEAQREYIRVQNLITFEKVRSQGNLTVLPADLKLPPPPEAAPVPYMAVKVLPSWDTSAMGAPDPQVPRGFRQAFEWFCKASLAIRPEVCAALQVTRGMCLDLLTEKVFETAFNSPLRLQEFSERQEASIMRLKGRLGMWVNTIRMRITQCLQQATVKWYHLNETSLENYRASRLRPMLVCCGLMMSNAFLLLGEVAAGTTSRRSHAAQSDMRALVIASLVTTSMQSDFQVQVLEALTPLRVEMASDRTVKEDGKEETAMPSEQGGCRMAEAAAAEDKKKTEKKGVCPDLVFVSEKTDLAELKQVAVGINNGFVHVLDWQKSFHLPTERCSCLILFEIIIWTDPIFTPTDAWVQDLRSRLEVREKGVDCSDSKGEESVQLLLKYLADTLEVNIHEATAAFEGIFAKLQTQVSTIEECSDMKDFLKSIPSELAKLAGAVNEAISLTDLVEDLHYELPAETLEARWEMFGSSGLVKSRAAKCLEYLNNKHDEFLQGQESEQKEFETRLVRLEEVIENFSQYKDLGQVREVAEKVRSTSEEIKQCQDLVRMFNSREVLFDRDQTDYSNLNTMIKTFEPYNNLWKTAGDWVNNKEAWLRGPFDEIDPRYCENEVTNGIRLLFKTIRTLKENEETKSICGIAEQIKTELEEFKPNLPLVTGLRNEGMRQRHWATRSSVQVGPGMDGGFTLQRMLDLGLLNFANEVAEVGDRAGKEYGLEKTLNKMKADWEPLQFDLSEKYRKTGTYVLKGDGEAMVLLDEHIVTTQAMMFSTFKGPFEEDIDEWNARLMRVSETLEEWLKCQKAWMYLQPIFDSDDIMRQLPTEGKRFKHVDATWRQEMINTRENPKIIDICATEGLLEKWRECNITLDMVQKGLEDYLETKRNGFARFYFLSNDELLEILSQTKDPTRVQPFLSKVFEAMSKVSFTPDNEISLMVSPEGETVEMVAPIVTHQKAVEVWMGDLQDGMCGAIRNALQVGIGTYPTMERTEWVLSNAAQIVLNGSQVFWTSEVEEAFLPDYAKKLSQQILDLIMLLRKGVTKLQTKTMNALIVIDVHAKDVIWGFVEQGVKDKFSFEWISQLRYYWEVDDRQQENMWVKCVQTSFPYGYEYLGNSMRLVITPLTDMCYITLMGAQSLSLGGAPAGPAGTGKTETTKDLAKALAKQCVVFNCSPEMDYIMVGKFFKGLAFSGAWCCFDEFNRINIEVLSVIAQQLMVLFGKKAEQLGRLW</sequence>
<feature type="domain" description="Dynein heavy chain linker" evidence="14">
    <location>
        <begin position="715"/>
        <end position="1119"/>
    </location>
</feature>
<evidence type="ECO:0000256" key="8">
    <source>
        <dbReference type="ARBA" id="ARBA00023054"/>
    </source>
</evidence>
<evidence type="ECO:0000256" key="13">
    <source>
        <dbReference type="SAM" id="MobiDB-lite"/>
    </source>
</evidence>
<evidence type="ECO:0000256" key="7">
    <source>
        <dbReference type="ARBA" id="ARBA00023017"/>
    </source>
</evidence>
<keyword evidence="7" id="KW-0243">Dynein</keyword>
<evidence type="ECO:0000256" key="10">
    <source>
        <dbReference type="ARBA" id="ARBA00023175"/>
    </source>
</evidence>
<dbReference type="Gene3D" id="3.40.50.300">
    <property type="entry name" value="P-loop containing nucleotide triphosphate hydrolases"/>
    <property type="match status" value="1"/>
</dbReference>
<evidence type="ECO:0000313" key="17">
    <source>
        <dbReference type="Proteomes" id="UP000649617"/>
    </source>
</evidence>
<dbReference type="FunFam" id="1.20.140.100:FF:000004">
    <property type="entry name" value="Dynein axonemal heavy chain 6"/>
    <property type="match status" value="1"/>
</dbReference>
<keyword evidence="5" id="KW-0547">Nucleotide-binding</keyword>
<dbReference type="GO" id="GO:0045505">
    <property type="term" value="F:dynein intermediate chain binding"/>
    <property type="evidence" value="ECO:0007669"/>
    <property type="project" value="InterPro"/>
</dbReference>
<dbReference type="GO" id="GO:0005524">
    <property type="term" value="F:ATP binding"/>
    <property type="evidence" value="ECO:0007669"/>
    <property type="project" value="UniProtKB-KW"/>
</dbReference>
<evidence type="ECO:0000259" key="15">
    <source>
        <dbReference type="Pfam" id="PF12774"/>
    </source>
</evidence>
<feature type="domain" description="Dynein heavy chain hydrolytic ATP-binding dynein motor region" evidence="15">
    <location>
        <begin position="1249"/>
        <end position="1362"/>
    </location>
</feature>
<evidence type="ECO:0000256" key="11">
    <source>
        <dbReference type="ARBA" id="ARBA00023212"/>
    </source>
</evidence>
<feature type="non-terminal residue" evidence="16">
    <location>
        <position position="1"/>
    </location>
</feature>
<evidence type="ECO:0000256" key="9">
    <source>
        <dbReference type="ARBA" id="ARBA00023069"/>
    </source>
</evidence>
<dbReference type="GO" id="GO:0005930">
    <property type="term" value="C:axoneme"/>
    <property type="evidence" value="ECO:0007669"/>
    <property type="project" value="UniProtKB-SubCell"/>
</dbReference>
<dbReference type="GO" id="GO:0051959">
    <property type="term" value="F:dynein light intermediate chain binding"/>
    <property type="evidence" value="ECO:0007669"/>
    <property type="project" value="InterPro"/>
</dbReference>
<keyword evidence="12" id="KW-0966">Cell projection</keyword>
<evidence type="ECO:0000256" key="12">
    <source>
        <dbReference type="ARBA" id="ARBA00023273"/>
    </source>
</evidence>
<dbReference type="Gene3D" id="1.20.58.1120">
    <property type="match status" value="1"/>
</dbReference>
<keyword evidence="3" id="KW-0493">Microtubule</keyword>
<dbReference type="GO" id="GO:0030286">
    <property type="term" value="C:dynein complex"/>
    <property type="evidence" value="ECO:0007669"/>
    <property type="project" value="UniProtKB-KW"/>
</dbReference>
<comment type="subcellular location">
    <subcellularLocation>
        <location evidence="1">Cytoplasm</location>
        <location evidence="1">Cytoskeleton</location>
        <location evidence="1">Cilium axoneme</location>
    </subcellularLocation>
</comment>
<evidence type="ECO:0000256" key="6">
    <source>
        <dbReference type="ARBA" id="ARBA00022840"/>
    </source>
</evidence>
<dbReference type="Gene3D" id="1.20.140.100">
    <property type="entry name" value="Dynein heavy chain, N-terminal domain 2"/>
    <property type="match status" value="1"/>
</dbReference>
<keyword evidence="11" id="KW-0206">Cytoskeleton</keyword>
<dbReference type="EMBL" id="CAJNIZ010005918">
    <property type="protein sequence ID" value="CAE7245777.1"/>
    <property type="molecule type" value="Genomic_DNA"/>
</dbReference>
<evidence type="ECO:0000256" key="1">
    <source>
        <dbReference type="ARBA" id="ARBA00004430"/>
    </source>
</evidence>
<accession>A0A812LU12</accession>
<keyword evidence="8" id="KW-0175">Coiled coil</keyword>
<feature type="region of interest" description="Disordered" evidence="13">
    <location>
        <begin position="396"/>
        <end position="416"/>
    </location>
</feature>
<dbReference type="GO" id="GO:0005874">
    <property type="term" value="C:microtubule"/>
    <property type="evidence" value="ECO:0007669"/>
    <property type="project" value="UniProtKB-KW"/>
</dbReference>
<dbReference type="OrthoDB" id="537704at2759"/>
<dbReference type="FunFam" id="1.20.58.1120:FF:000001">
    <property type="entry name" value="dynein heavy chain 2, axonemal"/>
    <property type="match status" value="1"/>
</dbReference>
<dbReference type="Proteomes" id="UP000649617">
    <property type="component" value="Unassembled WGS sequence"/>
</dbReference>
<feature type="compositionally biased region" description="Basic and acidic residues" evidence="13">
    <location>
        <begin position="396"/>
        <end position="407"/>
    </location>
</feature>
<dbReference type="Gene3D" id="3.20.180.20">
    <property type="entry name" value="Dynein heavy chain, N-terminal domain 2"/>
    <property type="match status" value="1"/>
</dbReference>
<dbReference type="InterPro" id="IPR035699">
    <property type="entry name" value="AAA_6"/>
</dbReference>
<reference evidence="16" key="1">
    <citation type="submission" date="2021-02" db="EMBL/GenBank/DDBJ databases">
        <authorList>
            <person name="Dougan E. K."/>
            <person name="Rhodes N."/>
            <person name="Thang M."/>
            <person name="Chan C."/>
        </authorList>
    </citation>
    <scope>NUCLEOTIDE SEQUENCE</scope>
</reference>
<dbReference type="PANTHER" id="PTHR45703:SF36">
    <property type="entry name" value="DYNEIN HEAVY CHAIN, CYTOPLASMIC"/>
    <property type="match status" value="1"/>
</dbReference>
<protein>
    <submittedName>
        <fullName evidence="16">Dnah1 protein</fullName>
    </submittedName>
</protein>
<dbReference type="InterPro" id="IPR027417">
    <property type="entry name" value="P-loop_NTPase"/>
</dbReference>
<gene>
    <name evidence="16" type="primary">Dnah1</name>
    <name evidence="16" type="ORF">SPIL2461_LOCUS4486</name>
</gene>